<evidence type="ECO:0000256" key="2">
    <source>
        <dbReference type="ARBA" id="ARBA00035108"/>
    </source>
</evidence>
<comment type="subcellular location">
    <subcellularLocation>
        <location evidence="2">Gas vesicle</location>
    </subcellularLocation>
</comment>
<evidence type="ECO:0000256" key="1">
    <source>
        <dbReference type="ARBA" id="ARBA00022987"/>
    </source>
</evidence>
<evidence type="ECO:0000313" key="5">
    <source>
        <dbReference type="Proteomes" id="UP000766698"/>
    </source>
</evidence>
<reference evidence="5" key="1">
    <citation type="journal article" date="2020" name="Syst. Appl. Microbiol.">
        <title>Streptomyces alkaliterrae sp. nov., isolated from an alkaline soil, and emended descriptions of Streptomyces alkaliphilus, Streptomyces calidiresistens and Streptomyces durbertensis.</title>
        <authorList>
            <person name="Swiecimska M."/>
            <person name="Golinska P."/>
            <person name="Nouioui I."/>
            <person name="Wypij M."/>
            <person name="Rai M."/>
            <person name="Sangal V."/>
            <person name="Goodfellow M."/>
        </authorList>
    </citation>
    <scope>NUCLEOTIDE SEQUENCE [LARGE SCALE GENOMIC DNA]</scope>
    <source>
        <strain evidence="5">DSM 104538</strain>
    </source>
</reference>
<comment type="caution">
    <text evidence="4">The sequence shown here is derived from an EMBL/GenBank/DDBJ whole genome shotgun (WGS) entry which is preliminary data.</text>
</comment>
<dbReference type="RefSeq" id="WP_182856928.1">
    <property type="nucleotide sequence ID" value="NZ_WMLF01000315.1"/>
</dbReference>
<evidence type="ECO:0000313" key="4">
    <source>
        <dbReference type="EMBL" id="MBB1245629.1"/>
    </source>
</evidence>
<organism evidence="4 5">
    <name type="scientific">Streptomyces durbertensis</name>
    <dbReference type="NCBI Taxonomy" id="2448886"/>
    <lineage>
        <taxon>Bacteria</taxon>
        <taxon>Bacillati</taxon>
        <taxon>Actinomycetota</taxon>
        <taxon>Actinomycetes</taxon>
        <taxon>Kitasatosporales</taxon>
        <taxon>Streptomycetaceae</taxon>
        <taxon>Streptomyces</taxon>
    </lineage>
</organism>
<evidence type="ECO:0000256" key="3">
    <source>
        <dbReference type="ARBA" id="ARBA00035643"/>
    </source>
</evidence>
<dbReference type="PANTHER" id="PTHR36852">
    <property type="entry name" value="PROTEIN GVPL 2"/>
    <property type="match status" value="1"/>
</dbReference>
<dbReference type="PANTHER" id="PTHR36852:SF1">
    <property type="entry name" value="PROTEIN GVPL 2"/>
    <property type="match status" value="1"/>
</dbReference>
<keyword evidence="5" id="KW-1185">Reference proteome</keyword>
<comment type="similarity">
    <text evidence="3">Belongs to the gas vesicle GvpF/GvpL family.</text>
</comment>
<dbReference type="Proteomes" id="UP000766698">
    <property type="component" value="Unassembled WGS sequence"/>
</dbReference>
<accession>A0ABR6EJW7</accession>
<keyword evidence="1" id="KW-0304">Gas vesicle</keyword>
<name>A0ABR6EJW7_9ACTN</name>
<sequence length="280" mass="29421">MTTPSPAPAEPPEHAAGELTYVYAVGRDGPALRTLAPRLRGVDGAPVRAVGVAGLCALVSSAPTETFGERALADQLDDLPRLESLARAHHAVVDSAFGEAPPILPMRLATVYHDDARVRAMLGRRAEDFRNLLERLDNHVELGVKVHAVPLATAPAEVGAVPSGPGPAAGAGRAYLRQRQAQQRGGREAHRAAADIAARAAELAAGMSLSRVVHRPQQGQLATTAGVNVANEAYLVPVEHLDRFCRELTALTEATPQVTVEVTGPWAPYSFATTEGGGEQ</sequence>
<proteinExistence type="inferred from homology"/>
<gene>
    <name evidence="4" type="ORF">GL263_18990</name>
</gene>
<dbReference type="Pfam" id="PF06386">
    <property type="entry name" value="GvpL_GvpF"/>
    <property type="match status" value="1"/>
</dbReference>
<dbReference type="InterPro" id="IPR009430">
    <property type="entry name" value="GvpL/GvpF"/>
</dbReference>
<dbReference type="EMBL" id="WMLF01000315">
    <property type="protein sequence ID" value="MBB1245629.1"/>
    <property type="molecule type" value="Genomic_DNA"/>
</dbReference>
<protein>
    <submittedName>
        <fullName evidence="4">GvpL/GvpF family gas vesicle protein</fullName>
    </submittedName>
</protein>